<keyword evidence="2" id="KW-1185">Reference proteome</keyword>
<dbReference type="Pfam" id="PF00702">
    <property type="entry name" value="Hydrolase"/>
    <property type="match status" value="1"/>
</dbReference>
<proteinExistence type="predicted"/>
<dbReference type="InterPro" id="IPR044999">
    <property type="entry name" value="CbbY-like"/>
</dbReference>
<dbReference type="Gene3D" id="3.40.50.1000">
    <property type="entry name" value="HAD superfamily/HAD-like"/>
    <property type="match status" value="1"/>
</dbReference>
<dbReference type="PANTHER" id="PTHR42896:SF2">
    <property type="entry name" value="CBBY-LIKE PROTEIN"/>
    <property type="match status" value="1"/>
</dbReference>
<gene>
    <name evidence="1" type="ORF">RMCB_1085</name>
</gene>
<dbReference type="OrthoDB" id="9812856at2"/>
<dbReference type="AlphaFoldDB" id="A0A117I4J4"/>
<name>A0A117I4J4_9MYCO</name>
<reference evidence="2" key="1">
    <citation type="journal article" date="2016" name="Genome Announc.">
        <title>Draft Genome Sequences of Five Rapidly Growing Mycobacterium Species, M. thermoresistibile, M. fortuitum subsp. acetamidolyticum, M. canariasense, M. brisbanense, and M. novocastrense.</title>
        <authorList>
            <person name="Katahira K."/>
            <person name="Ogura Y."/>
            <person name="Gotoh Y."/>
            <person name="Hayashi T."/>
        </authorList>
    </citation>
    <scope>NUCLEOTIDE SEQUENCE [LARGE SCALE GENOMIC DNA]</scope>
    <source>
        <strain evidence="2">JCM15654</strain>
    </source>
</reference>
<comment type="caution">
    <text evidence="1">The sequence shown here is derived from an EMBL/GenBank/DDBJ whole genome shotgun (WGS) entry which is preliminary data.</text>
</comment>
<accession>A0A117I4J4</accession>
<keyword evidence="1" id="KW-0378">Hydrolase</keyword>
<dbReference type="Proteomes" id="UP000069620">
    <property type="component" value="Unassembled WGS sequence"/>
</dbReference>
<dbReference type="InterPro" id="IPR023214">
    <property type="entry name" value="HAD_sf"/>
</dbReference>
<sequence>MGHSQVVSSPQEKTWRAGRFWWDCPEPTDAGAFPLRAVIFDLDALSDLDVDGHRVVFNAAFAAHGLPLEWSVARYRQLLALHDERQRVAAELRKRCVGPECDVLTEVLADEICATKDMMFDEMILDAGLAPRPGLLDLVMDAFAAEVPVGVVSSGRRRWVEPLVRQLVGEGLVETVVTGDDVTSSRHGAAHQHALAELGVSAHEALGVAGSSAGLRAANAAGLASVLVGADMGAALPAVAVRPDYTGTDDALRLATCRRLHASWWAQHSPTAA</sequence>
<reference evidence="2" key="2">
    <citation type="submission" date="2016-02" db="EMBL/GenBank/DDBJ databases">
        <title>Draft genome sequence of five rapidly growing Mycobacterium species.</title>
        <authorList>
            <person name="Katahira K."/>
            <person name="Gotou Y."/>
            <person name="Iida K."/>
            <person name="Ogura Y."/>
            <person name="Hayashi T."/>
        </authorList>
    </citation>
    <scope>NUCLEOTIDE SEQUENCE [LARGE SCALE GENOMIC DNA]</scope>
    <source>
        <strain evidence="2">JCM15654</strain>
    </source>
</reference>
<evidence type="ECO:0000313" key="2">
    <source>
        <dbReference type="Proteomes" id="UP000069620"/>
    </source>
</evidence>
<dbReference type="SUPFAM" id="SSF56784">
    <property type="entry name" value="HAD-like"/>
    <property type="match status" value="1"/>
</dbReference>
<protein>
    <submittedName>
        <fullName evidence="1">HAD-superfamily hydrolase</fullName>
    </submittedName>
</protein>
<dbReference type="EMBL" id="BCSX01000015">
    <property type="protein sequence ID" value="GAS86989.1"/>
    <property type="molecule type" value="Genomic_DNA"/>
</dbReference>
<dbReference type="PANTHER" id="PTHR42896">
    <property type="entry name" value="XYLULOSE-1,5-BISPHOSPHATE (XUBP) PHOSPHATASE"/>
    <property type="match status" value="1"/>
</dbReference>
<dbReference type="GO" id="GO:0016787">
    <property type="term" value="F:hydrolase activity"/>
    <property type="evidence" value="ECO:0007669"/>
    <property type="project" value="UniProtKB-KW"/>
</dbReference>
<evidence type="ECO:0000313" key="1">
    <source>
        <dbReference type="EMBL" id="GAS86989.1"/>
    </source>
</evidence>
<dbReference type="InterPro" id="IPR036412">
    <property type="entry name" value="HAD-like_sf"/>
</dbReference>
<dbReference type="InterPro" id="IPR023198">
    <property type="entry name" value="PGP-like_dom2"/>
</dbReference>
<dbReference type="Gene3D" id="1.10.150.240">
    <property type="entry name" value="Putative phosphatase, domain 2"/>
    <property type="match status" value="1"/>
</dbReference>
<dbReference type="STRING" id="146020.RMCB_1085"/>
<organism evidence="1 2">
    <name type="scientific">Mycolicibacterium brisbanense</name>
    <dbReference type="NCBI Taxonomy" id="146020"/>
    <lineage>
        <taxon>Bacteria</taxon>
        <taxon>Bacillati</taxon>
        <taxon>Actinomycetota</taxon>
        <taxon>Actinomycetes</taxon>
        <taxon>Mycobacteriales</taxon>
        <taxon>Mycobacteriaceae</taxon>
        <taxon>Mycolicibacterium</taxon>
    </lineage>
</organism>